<evidence type="ECO:0000256" key="1">
    <source>
        <dbReference type="ARBA" id="ARBA00001913"/>
    </source>
</evidence>
<dbReference type="EMBL" id="JARKIE010000129">
    <property type="protein sequence ID" value="KAJ7679685.1"/>
    <property type="molecule type" value="Genomic_DNA"/>
</dbReference>
<keyword evidence="3 9" id="KW-0645">Protease</keyword>
<dbReference type="GO" id="GO:0005576">
    <property type="term" value="C:extracellular region"/>
    <property type="evidence" value="ECO:0007669"/>
    <property type="project" value="UniProtKB-SubCell"/>
</dbReference>
<dbReference type="GO" id="GO:0008240">
    <property type="term" value="F:tripeptidyl-peptidase activity"/>
    <property type="evidence" value="ECO:0007669"/>
    <property type="project" value="TreeGrafter"/>
</dbReference>
<evidence type="ECO:0000256" key="5">
    <source>
        <dbReference type="ARBA" id="ARBA00022801"/>
    </source>
</evidence>
<dbReference type="SUPFAM" id="SSF52743">
    <property type="entry name" value="Subtilisin-like"/>
    <property type="match status" value="1"/>
</dbReference>
<dbReference type="GO" id="GO:0006508">
    <property type="term" value="P:proteolysis"/>
    <property type="evidence" value="ECO:0007669"/>
    <property type="project" value="UniProtKB-KW"/>
</dbReference>
<keyword evidence="4" id="KW-0479">Metal-binding</keyword>
<dbReference type="SMART" id="SM00944">
    <property type="entry name" value="Pro-kuma_activ"/>
    <property type="match status" value="1"/>
</dbReference>
<accession>A0AAD7D583</accession>
<evidence type="ECO:0000256" key="8">
    <source>
        <dbReference type="ARBA" id="ARBA00023145"/>
    </source>
</evidence>
<dbReference type="Proteomes" id="UP001221757">
    <property type="component" value="Unassembled WGS sequence"/>
</dbReference>
<feature type="active site" description="Charge relay system" evidence="9">
    <location>
        <position position="296"/>
    </location>
</feature>
<dbReference type="PANTHER" id="PTHR14218">
    <property type="entry name" value="PROTEASE S8 TRIPEPTIDYL PEPTIDASE I CLN2"/>
    <property type="match status" value="1"/>
</dbReference>
<feature type="active site" description="Charge relay system" evidence="9">
    <location>
        <position position="300"/>
    </location>
</feature>
<comment type="caution">
    <text evidence="9">Lacks conserved residue(s) required for the propagation of feature annotation.</text>
</comment>
<dbReference type="InterPro" id="IPR015366">
    <property type="entry name" value="S53_propep"/>
</dbReference>
<evidence type="ECO:0000259" key="11">
    <source>
        <dbReference type="PROSITE" id="PS51695"/>
    </source>
</evidence>
<comment type="cofactor">
    <cofactor evidence="1">
        <name>Ca(2+)</name>
        <dbReference type="ChEBI" id="CHEBI:29108"/>
    </cofactor>
</comment>
<feature type="active site" description="Charge relay system" evidence="9">
    <location>
        <position position="470"/>
    </location>
</feature>
<protein>
    <submittedName>
        <fullName evidence="12">Pro-kumamolisin, activation domain-containing protein</fullName>
    </submittedName>
</protein>
<feature type="chain" id="PRO_5042035138" evidence="10">
    <location>
        <begin position="23"/>
        <end position="534"/>
    </location>
</feature>
<dbReference type="GO" id="GO:0046872">
    <property type="term" value="F:metal ion binding"/>
    <property type="evidence" value="ECO:0007669"/>
    <property type="project" value="UniProtKB-KW"/>
</dbReference>
<evidence type="ECO:0000256" key="2">
    <source>
        <dbReference type="ARBA" id="ARBA00004239"/>
    </source>
</evidence>
<dbReference type="PANTHER" id="PTHR14218:SF19">
    <property type="entry name" value="SERINE PROTEASE AORO, PUTATIVE (AFU_ORTHOLOGUE AFUA_6G10250)-RELATED"/>
    <property type="match status" value="1"/>
</dbReference>
<dbReference type="SUPFAM" id="SSF54897">
    <property type="entry name" value="Protease propeptides/inhibitors"/>
    <property type="match status" value="1"/>
</dbReference>
<evidence type="ECO:0000256" key="4">
    <source>
        <dbReference type="ARBA" id="ARBA00022723"/>
    </source>
</evidence>
<keyword evidence="6 9" id="KW-0720">Serine protease</keyword>
<keyword evidence="10" id="KW-0732">Signal</keyword>
<name>A0AAD7D583_MYCRO</name>
<keyword evidence="13" id="KW-1185">Reference proteome</keyword>
<dbReference type="Pfam" id="PF09286">
    <property type="entry name" value="Pro-kuma_activ"/>
    <property type="match status" value="1"/>
</dbReference>
<organism evidence="12 13">
    <name type="scientific">Mycena rosella</name>
    <name type="common">Pink bonnet</name>
    <name type="synonym">Agaricus rosellus</name>
    <dbReference type="NCBI Taxonomy" id="1033263"/>
    <lineage>
        <taxon>Eukaryota</taxon>
        <taxon>Fungi</taxon>
        <taxon>Dikarya</taxon>
        <taxon>Basidiomycota</taxon>
        <taxon>Agaricomycotina</taxon>
        <taxon>Agaricomycetes</taxon>
        <taxon>Agaricomycetidae</taxon>
        <taxon>Agaricales</taxon>
        <taxon>Marasmiineae</taxon>
        <taxon>Mycenaceae</taxon>
        <taxon>Mycena</taxon>
    </lineage>
</organism>
<evidence type="ECO:0000313" key="13">
    <source>
        <dbReference type="Proteomes" id="UP001221757"/>
    </source>
</evidence>
<dbReference type="CDD" id="cd11377">
    <property type="entry name" value="Pro-peptidase_S53"/>
    <property type="match status" value="1"/>
</dbReference>
<proteinExistence type="predicted"/>
<evidence type="ECO:0000256" key="7">
    <source>
        <dbReference type="ARBA" id="ARBA00022837"/>
    </source>
</evidence>
<feature type="signal peptide" evidence="10">
    <location>
        <begin position="1"/>
        <end position="22"/>
    </location>
</feature>
<dbReference type="GO" id="GO:0004252">
    <property type="term" value="F:serine-type endopeptidase activity"/>
    <property type="evidence" value="ECO:0007669"/>
    <property type="project" value="UniProtKB-UniRule"/>
</dbReference>
<keyword evidence="7" id="KW-0106">Calcium</keyword>
<evidence type="ECO:0000256" key="10">
    <source>
        <dbReference type="SAM" id="SignalP"/>
    </source>
</evidence>
<dbReference type="CDD" id="cd04056">
    <property type="entry name" value="Peptidases_S53"/>
    <property type="match status" value="1"/>
</dbReference>
<dbReference type="InterPro" id="IPR030400">
    <property type="entry name" value="Sedolisin_dom"/>
</dbReference>
<comment type="caution">
    <text evidence="12">The sequence shown here is derived from an EMBL/GenBank/DDBJ whole genome shotgun (WGS) entry which is preliminary data.</text>
</comment>
<dbReference type="PROSITE" id="PS51695">
    <property type="entry name" value="SEDOLISIN"/>
    <property type="match status" value="1"/>
</dbReference>
<evidence type="ECO:0000256" key="6">
    <source>
        <dbReference type="ARBA" id="ARBA00022825"/>
    </source>
</evidence>
<reference evidence="12" key="1">
    <citation type="submission" date="2023-03" db="EMBL/GenBank/DDBJ databases">
        <title>Massive genome expansion in bonnet fungi (Mycena s.s.) driven by repeated elements and novel gene families across ecological guilds.</title>
        <authorList>
            <consortium name="Lawrence Berkeley National Laboratory"/>
            <person name="Harder C.B."/>
            <person name="Miyauchi S."/>
            <person name="Viragh M."/>
            <person name="Kuo A."/>
            <person name="Thoen E."/>
            <person name="Andreopoulos B."/>
            <person name="Lu D."/>
            <person name="Skrede I."/>
            <person name="Drula E."/>
            <person name="Henrissat B."/>
            <person name="Morin E."/>
            <person name="Kohler A."/>
            <person name="Barry K."/>
            <person name="LaButti K."/>
            <person name="Morin E."/>
            <person name="Salamov A."/>
            <person name="Lipzen A."/>
            <person name="Mereny Z."/>
            <person name="Hegedus B."/>
            <person name="Baldrian P."/>
            <person name="Stursova M."/>
            <person name="Weitz H."/>
            <person name="Taylor A."/>
            <person name="Grigoriev I.V."/>
            <person name="Nagy L.G."/>
            <person name="Martin F."/>
            <person name="Kauserud H."/>
        </authorList>
    </citation>
    <scope>NUCLEOTIDE SEQUENCE</scope>
    <source>
        <strain evidence="12">CBHHK067</strain>
    </source>
</reference>
<sequence>MVIASFLTMLLLSFALAAVAAAQKLSPSVEHAKRSGLPDGWSHVRRHAPDAVLPLRFGLTQPNVDMNTLEELLNEISHPESPNYGMHWTPERVLTHFAASDASQERVRVSKTKGWVIVNASVAETEMLLSTEYHVYEHGSSGTEHVACDSYHLPAHIVPHVALVTPSIDFNAVLTKRSASPRLGHPGARNPLKFKMNSAPSILSGNDLENCDQQITPACVRALYGLYYTPVAAHKNSFGIVEYTPQAYRPADLDLFASNFSSIGSSPSLVGARPILKAIDGGVVQDINVTFEFNVESNFDLQYAMNLVTRAQDVTLYQVGDIQIGGSFNTLLDAFDGSFCTFEGGTIPATDPIYPDTLPGGYTGDDDLCLNPDGTQTEDGTIFNPLFPATCPFVTGVGATQINPGAKVTDPETDSAGGFSNYFARPANPPPYPTTIYNATSRAVPDISANGANFLMAVGGRSIHPVSGTSASSPVVGAILTMVNDARLAVGKTPVGFINPVGRSTTLLNGTNPGCGTDGFPAVEGYDPKWLLLP</sequence>
<evidence type="ECO:0000256" key="9">
    <source>
        <dbReference type="PROSITE-ProRule" id="PRU01032"/>
    </source>
</evidence>
<dbReference type="AlphaFoldDB" id="A0AAD7D583"/>
<evidence type="ECO:0000256" key="3">
    <source>
        <dbReference type="ARBA" id="ARBA00022670"/>
    </source>
</evidence>
<feature type="domain" description="Peptidase S53" evidence="11">
    <location>
        <begin position="214"/>
        <end position="534"/>
    </location>
</feature>
<dbReference type="Gene3D" id="3.40.50.200">
    <property type="entry name" value="Peptidase S8/S53 domain"/>
    <property type="match status" value="2"/>
</dbReference>
<keyword evidence="5 9" id="KW-0378">Hydrolase</keyword>
<gene>
    <name evidence="12" type="ORF">B0H17DRAFT_1077730</name>
</gene>
<dbReference type="InterPro" id="IPR050819">
    <property type="entry name" value="Tripeptidyl-peptidase_I"/>
</dbReference>
<keyword evidence="8" id="KW-0865">Zymogen</keyword>
<dbReference type="InterPro" id="IPR036852">
    <property type="entry name" value="Peptidase_S8/S53_dom_sf"/>
</dbReference>
<comment type="subcellular location">
    <subcellularLocation>
        <location evidence="2">Secreted</location>
        <location evidence="2">Extracellular space</location>
    </subcellularLocation>
</comment>
<evidence type="ECO:0000313" key="12">
    <source>
        <dbReference type="EMBL" id="KAJ7679685.1"/>
    </source>
</evidence>